<dbReference type="OrthoDB" id="6592925at2759"/>
<protein>
    <submittedName>
        <fullName evidence="3">PiggyBac transposable element-derived protein 3-like</fullName>
    </submittedName>
</protein>
<name>A0A8B8FAB2_9HEMI</name>
<evidence type="ECO:0000259" key="1">
    <source>
        <dbReference type="Pfam" id="PF13843"/>
    </source>
</evidence>
<dbReference type="PANTHER" id="PTHR47272">
    <property type="entry name" value="DDE_TNP_1_7 DOMAIN-CONTAINING PROTEIN"/>
    <property type="match status" value="1"/>
</dbReference>
<dbReference type="Pfam" id="PF13843">
    <property type="entry name" value="DDE_Tnp_1_7"/>
    <property type="match status" value="1"/>
</dbReference>
<accession>A0A8B8FAB2</accession>
<sequence>MNSLPVERNLSVDEQMIPYKGHLQMKQYVKGKPCPWGIKAFLLCGESGMTYNILLYQGATTELDQTVQKKFGLGASVVLHLTQHLEKNRHYLYFDNFFATFNLFEQLQANQIYAIGTIRTNRFANPPLLTDKQLAKMGRGTAFEISTDMKNCNLCMVKWHDTRSVCLVSNYIGSGQLETIRRWDKKQKKYVNIERPEIVTAYNASMGGVDNIDQLISYYRTFIRSKKWTLRMIVHAFDLVVANCWLQYLNDADHYIIKKKRKDLLHFRMELAENLIKENQIITPKRRGRPRADIEENLDVTSIFKARKVDSSQPTNDVRKDRFDHFPGFDTKGHTSRCKNPGCKRKTHVFCTKCDVHLCLDGTSYLIGKEISVVILIGTSKNDFTLDLLNWNDLMNETNYKIVSFVK</sequence>
<evidence type="ECO:0000313" key="3">
    <source>
        <dbReference type="RefSeq" id="XP_025407300.1"/>
    </source>
</evidence>
<dbReference type="Proteomes" id="UP000694846">
    <property type="component" value="Unplaced"/>
</dbReference>
<feature type="domain" description="PiggyBac transposable element-derived protein" evidence="1">
    <location>
        <begin position="4"/>
        <end position="245"/>
    </location>
</feature>
<proteinExistence type="predicted"/>
<organism evidence="2 3">
    <name type="scientific">Sipha flava</name>
    <name type="common">yellow sugarcane aphid</name>
    <dbReference type="NCBI Taxonomy" id="143950"/>
    <lineage>
        <taxon>Eukaryota</taxon>
        <taxon>Metazoa</taxon>
        <taxon>Ecdysozoa</taxon>
        <taxon>Arthropoda</taxon>
        <taxon>Hexapoda</taxon>
        <taxon>Insecta</taxon>
        <taxon>Pterygota</taxon>
        <taxon>Neoptera</taxon>
        <taxon>Paraneoptera</taxon>
        <taxon>Hemiptera</taxon>
        <taxon>Sternorrhyncha</taxon>
        <taxon>Aphidomorpha</taxon>
        <taxon>Aphidoidea</taxon>
        <taxon>Aphididae</taxon>
        <taxon>Sipha</taxon>
    </lineage>
</organism>
<reference evidence="3" key="1">
    <citation type="submission" date="2025-08" db="UniProtKB">
        <authorList>
            <consortium name="RefSeq"/>
        </authorList>
    </citation>
    <scope>IDENTIFICATION</scope>
    <source>
        <tissue evidence="3">Whole body</tissue>
    </source>
</reference>
<dbReference type="RefSeq" id="XP_025407300.1">
    <property type="nucleotide sequence ID" value="XM_025551515.1"/>
</dbReference>
<dbReference type="GeneID" id="112681250"/>
<gene>
    <name evidence="3" type="primary">LOC112681250</name>
</gene>
<evidence type="ECO:0000313" key="2">
    <source>
        <dbReference type="Proteomes" id="UP000694846"/>
    </source>
</evidence>
<keyword evidence="2" id="KW-1185">Reference proteome</keyword>
<dbReference type="InterPro" id="IPR029526">
    <property type="entry name" value="PGBD"/>
</dbReference>
<dbReference type="AlphaFoldDB" id="A0A8B8FAB2"/>
<dbReference type="PANTHER" id="PTHR47272:SF2">
    <property type="entry name" value="PIGGYBAC TRANSPOSABLE ELEMENT-DERIVED PROTEIN 3-LIKE"/>
    <property type="match status" value="1"/>
</dbReference>